<dbReference type="EMBL" id="CP026095">
    <property type="protein sequence ID" value="AZV41849.1"/>
    <property type="molecule type" value="Genomic_DNA"/>
</dbReference>
<evidence type="ECO:0000313" key="1">
    <source>
        <dbReference type="EMBL" id="AZV41849.1"/>
    </source>
</evidence>
<accession>A0A3Q9RHQ2</accession>
<protein>
    <submittedName>
        <fullName evidence="1">Uncharacterized protein</fullName>
    </submittedName>
</protein>
<name>A0A3Q9RHQ2_9BACI</name>
<dbReference type="AlphaFoldDB" id="A0A3Q9RHQ2"/>
<proteinExistence type="predicted"/>
<sequence>MEYLISSMGAICYYCRNIYVKVHYQCHKLSLVHQGFLDIDLLVGKGEEEEYAESEVTKVLSCPGERIVESPAFFFIQVIKQVKRRWFNPSK</sequence>
<organism evidence="1 2">
    <name type="scientific">Peribacillus asahii</name>
    <dbReference type="NCBI Taxonomy" id="228899"/>
    <lineage>
        <taxon>Bacteria</taxon>
        <taxon>Bacillati</taxon>
        <taxon>Bacillota</taxon>
        <taxon>Bacilli</taxon>
        <taxon>Bacillales</taxon>
        <taxon>Bacillaceae</taxon>
        <taxon>Peribacillus</taxon>
    </lineage>
</organism>
<gene>
    <name evidence="1" type="ORF">BAOM_1239</name>
</gene>
<reference evidence="1 2" key="1">
    <citation type="submission" date="2018-01" db="EMBL/GenBank/DDBJ databases">
        <title>Bacillus asahii Genome sequencing and assembly.</title>
        <authorList>
            <person name="Jiang H."/>
            <person name="Feng Y."/>
            <person name="Zhao F."/>
            <person name="Lin X."/>
        </authorList>
    </citation>
    <scope>NUCLEOTIDE SEQUENCE [LARGE SCALE GENOMIC DNA]</scope>
    <source>
        <strain evidence="1 2">OM18</strain>
    </source>
</reference>
<dbReference type="Proteomes" id="UP000283095">
    <property type="component" value="Chromosome"/>
</dbReference>
<evidence type="ECO:0000313" key="2">
    <source>
        <dbReference type="Proteomes" id="UP000283095"/>
    </source>
</evidence>
<dbReference type="RefSeq" id="WP_127759452.1">
    <property type="nucleotide sequence ID" value="NZ_CP026095.1"/>
</dbReference>
<dbReference type="KEGG" id="pasa:BAOM_1239"/>